<proteinExistence type="predicted"/>
<evidence type="ECO:0008006" key="4">
    <source>
        <dbReference type="Google" id="ProtNLM"/>
    </source>
</evidence>
<evidence type="ECO:0000313" key="2">
    <source>
        <dbReference type="EMBL" id="EEW38130.1"/>
    </source>
</evidence>
<gene>
    <name evidence="2" type="ORF">HMPREF0444_0123</name>
</gene>
<dbReference type="Proteomes" id="UP000005926">
    <property type="component" value="Unassembled WGS sequence"/>
</dbReference>
<sequence length="405" mass="45748">MSKYTDLLNKMIAEKEYDSSLVEGAPIRVSDGNNTITIGIVREVFHDNTGLDGYVVENPETKELTVLFQGSKAPFKEGSWPDWVDNDLPMVWKIATFRKSVTPQLDAAANKLNQILKDYPDSKVNLYAHSLGSMEVQISLARVSDITRIGEVHIYQGPNIYPTFTEEERLKVDAMKYRIINHVDQSDIIAFGYNSKNSDNAVGIVRHVDSKYLGLIKFIEQHMWGGYLFNTDGSLKVKNDTSRYEYHFSTSLDIARSGMYLNLMLKRKMLLDGLSKSEEIFLDSDQAQLISSGLSSAAKTAFETINKIKEQAHSEAEVILSSTRTVPWGFVSSADEVEEAYYAGGITRASIVNDVDSYFEPMEEKAKKLSEDFENLEIQIKSSITDMLKKDNELAGEFNEWNKMK</sequence>
<comment type="caution">
    <text evidence="2">The sequence shown here is derived from an EMBL/GenBank/DDBJ whole genome shotgun (WGS) entry which is preliminary data.</text>
</comment>
<reference evidence="2 3" key="1">
    <citation type="submission" date="2009-08" db="EMBL/GenBank/DDBJ databases">
        <authorList>
            <person name="Muzny D."/>
            <person name="Qin X."/>
            <person name="Deng J."/>
            <person name="Jiang H."/>
            <person name="Liu Y."/>
            <person name="Qu J."/>
            <person name="Song X.-Z."/>
            <person name="Zhang L."/>
            <person name="Thornton R."/>
            <person name="Coyle M."/>
            <person name="Francisco L."/>
            <person name="Jackson L."/>
            <person name="Javaid M."/>
            <person name="Korchina V."/>
            <person name="Kovar C."/>
            <person name="Mata R."/>
            <person name="Mathew T."/>
            <person name="Ngo R."/>
            <person name="Nguyen L."/>
            <person name="Nguyen N."/>
            <person name="Okwuonu G."/>
            <person name="Ongeri F."/>
            <person name="Pham C."/>
            <person name="Simmons D."/>
            <person name="Wilczek-Boney K."/>
            <person name="Hale W."/>
            <person name="Jakkamsetti A."/>
            <person name="Pham P."/>
            <person name="Ruth R."/>
            <person name="San Lucas F."/>
            <person name="Warren J."/>
            <person name="Zhang J."/>
            <person name="Zhao Z."/>
            <person name="Zhou C."/>
            <person name="Zhu D."/>
            <person name="Lee S."/>
            <person name="Bess C."/>
            <person name="Blankenburg K."/>
            <person name="Forbes L."/>
            <person name="Fu Q."/>
            <person name="Gubbala S."/>
            <person name="Hirani K."/>
            <person name="Jayaseelan J.C."/>
            <person name="Lara F."/>
            <person name="Munidasa M."/>
            <person name="Palculict T."/>
            <person name="Patil S."/>
            <person name="Pu L.-L."/>
            <person name="Saada N."/>
            <person name="Tang L."/>
            <person name="Weissenberger G."/>
            <person name="Zhu Y."/>
            <person name="Hemphill L."/>
            <person name="Shang Y."/>
            <person name="Youmans B."/>
            <person name="Ayvaz T."/>
            <person name="Ross M."/>
            <person name="Santibanez J."/>
            <person name="Aqrawi P."/>
            <person name="Gross S."/>
            <person name="Joshi V."/>
            <person name="Fowler G."/>
            <person name="Nazareth L."/>
            <person name="Reid J."/>
            <person name="Worley K."/>
            <person name="Petrosino J."/>
            <person name="Highlander S."/>
            <person name="Gibbs R."/>
        </authorList>
    </citation>
    <scope>NUCLEOTIDE SEQUENCE [LARGE SCALE GENOMIC DNA]</scope>
    <source>
        <strain evidence="2 3">ATCC 49175</strain>
    </source>
</reference>
<dbReference type="EMBL" id="ACKZ01000007">
    <property type="protein sequence ID" value="EEW38130.1"/>
    <property type="molecule type" value="Genomic_DNA"/>
</dbReference>
<feature type="coiled-coil region" evidence="1">
    <location>
        <begin position="359"/>
        <end position="386"/>
    </location>
</feature>
<protein>
    <recommendedName>
        <fullName evidence="4">DUF2974 domain-containing protein</fullName>
    </recommendedName>
</protein>
<dbReference type="SUPFAM" id="SSF53474">
    <property type="entry name" value="alpha/beta-Hydrolases"/>
    <property type="match status" value="1"/>
</dbReference>
<evidence type="ECO:0000256" key="1">
    <source>
        <dbReference type="SAM" id="Coils"/>
    </source>
</evidence>
<dbReference type="InterPro" id="IPR029058">
    <property type="entry name" value="AB_hydrolase_fold"/>
</dbReference>
<keyword evidence="1" id="KW-0175">Coiled coil</keyword>
<dbReference type="Gene3D" id="3.40.50.1820">
    <property type="entry name" value="alpha/beta hydrolase"/>
    <property type="match status" value="1"/>
</dbReference>
<accession>C8NDX8</accession>
<dbReference type="RefSeq" id="WP_005605046.1">
    <property type="nucleotide sequence ID" value="NZ_CP102283.1"/>
</dbReference>
<dbReference type="AlphaFoldDB" id="C8NDX8"/>
<name>C8NDX8_9LACT</name>
<keyword evidence="3" id="KW-1185">Reference proteome</keyword>
<organism evidence="2 3">
    <name type="scientific">Granulicatella adiacens ATCC 49175</name>
    <dbReference type="NCBI Taxonomy" id="638301"/>
    <lineage>
        <taxon>Bacteria</taxon>
        <taxon>Bacillati</taxon>
        <taxon>Bacillota</taxon>
        <taxon>Bacilli</taxon>
        <taxon>Lactobacillales</taxon>
        <taxon>Carnobacteriaceae</taxon>
        <taxon>Granulicatella</taxon>
    </lineage>
</organism>
<dbReference type="HOGENOM" id="CLU_038370_1_0_9"/>
<dbReference type="GeneID" id="78411610"/>
<evidence type="ECO:0000313" key="3">
    <source>
        <dbReference type="Proteomes" id="UP000005926"/>
    </source>
</evidence>
<dbReference type="eggNOG" id="ENOG5032SA1">
    <property type="taxonomic scope" value="Bacteria"/>
</dbReference>
<dbReference type="STRING" id="638301.HMPREF0444_0123"/>